<organism evidence="2 3">
    <name type="scientific">Dictyobacter alpinus</name>
    <dbReference type="NCBI Taxonomy" id="2014873"/>
    <lineage>
        <taxon>Bacteria</taxon>
        <taxon>Bacillati</taxon>
        <taxon>Chloroflexota</taxon>
        <taxon>Ktedonobacteria</taxon>
        <taxon>Ktedonobacterales</taxon>
        <taxon>Dictyobacteraceae</taxon>
        <taxon>Dictyobacter</taxon>
    </lineage>
</organism>
<dbReference type="Proteomes" id="UP000287171">
    <property type="component" value="Unassembled WGS sequence"/>
</dbReference>
<keyword evidence="1" id="KW-0472">Membrane</keyword>
<dbReference type="AlphaFoldDB" id="A0A402BBR7"/>
<feature type="transmembrane region" description="Helical" evidence="1">
    <location>
        <begin position="79"/>
        <end position="99"/>
    </location>
</feature>
<evidence type="ECO:0000256" key="1">
    <source>
        <dbReference type="SAM" id="Phobius"/>
    </source>
</evidence>
<dbReference type="EMBL" id="BIFT01000001">
    <property type="protein sequence ID" value="GCE28717.1"/>
    <property type="molecule type" value="Genomic_DNA"/>
</dbReference>
<evidence type="ECO:0000313" key="2">
    <source>
        <dbReference type="EMBL" id="GCE28717.1"/>
    </source>
</evidence>
<reference evidence="3" key="1">
    <citation type="submission" date="2018-12" db="EMBL/GenBank/DDBJ databases">
        <title>Tengunoibacter tsumagoiensis gen. nov., sp. nov., Dictyobacter kobayashii sp. nov., D. alpinus sp. nov., and D. joshuensis sp. nov. and description of Dictyobacteraceae fam. nov. within the order Ktedonobacterales isolated from Tengu-no-mugimeshi.</title>
        <authorList>
            <person name="Wang C.M."/>
            <person name="Zheng Y."/>
            <person name="Sakai Y."/>
            <person name="Toyoda A."/>
            <person name="Minakuchi Y."/>
            <person name="Abe K."/>
            <person name="Yokota A."/>
            <person name="Yabe S."/>
        </authorList>
    </citation>
    <scope>NUCLEOTIDE SEQUENCE [LARGE SCALE GENOMIC DNA]</scope>
    <source>
        <strain evidence="3">Uno16</strain>
    </source>
</reference>
<sequence>MNEQQYKFDNEHGAHSPWEEKVFSLREEKLQEHQRLFLFWKKGALAIISIICVVLFFFAVNQQLVVQTAANINSYDYTYTYISNAIFIIFVIVANICYWRKK</sequence>
<protein>
    <submittedName>
        <fullName evidence="2">Uncharacterized protein</fullName>
    </submittedName>
</protein>
<name>A0A402BBR7_9CHLR</name>
<accession>A0A402BBR7</accession>
<keyword evidence="1" id="KW-0812">Transmembrane</keyword>
<dbReference type="RefSeq" id="WP_126628900.1">
    <property type="nucleotide sequence ID" value="NZ_BIFT01000001.1"/>
</dbReference>
<keyword evidence="3" id="KW-1185">Reference proteome</keyword>
<keyword evidence="1" id="KW-1133">Transmembrane helix</keyword>
<comment type="caution">
    <text evidence="2">The sequence shown here is derived from an EMBL/GenBank/DDBJ whole genome shotgun (WGS) entry which is preliminary data.</text>
</comment>
<gene>
    <name evidence="2" type="ORF">KDA_42010</name>
</gene>
<evidence type="ECO:0000313" key="3">
    <source>
        <dbReference type="Proteomes" id="UP000287171"/>
    </source>
</evidence>
<proteinExistence type="predicted"/>
<feature type="transmembrane region" description="Helical" evidence="1">
    <location>
        <begin position="39"/>
        <end position="59"/>
    </location>
</feature>